<dbReference type="InterPro" id="IPR017937">
    <property type="entry name" value="Thioredoxin_CS"/>
</dbReference>
<feature type="domain" description="J" evidence="3">
    <location>
        <begin position="24"/>
        <end position="89"/>
    </location>
</feature>
<organism evidence="5 6">
    <name type="scientific">Batillaria attramentaria</name>
    <dbReference type="NCBI Taxonomy" id="370345"/>
    <lineage>
        <taxon>Eukaryota</taxon>
        <taxon>Metazoa</taxon>
        <taxon>Spiralia</taxon>
        <taxon>Lophotrochozoa</taxon>
        <taxon>Mollusca</taxon>
        <taxon>Gastropoda</taxon>
        <taxon>Caenogastropoda</taxon>
        <taxon>Sorbeoconcha</taxon>
        <taxon>Cerithioidea</taxon>
        <taxon>Batillariidae</taxon>
        <taxon>Batillaria</taxon>
    </lineage>
</organism>
<dbReference type="FunFam" id="3.40.30.10:FF:000087">
    <property type="entry name" value="DnaJ homolog subfamily C member 10"/>
    <property type="match status" value="1"/>
</dbReference>
<dbReference type="InterPro" id="IPR013766">
    <property type="entry name" value="Thioredoxin_domain"/>
</dbReference>
<keyword evidence="6" id="KW-1185">Reference proteome</keyword>
<dbReference type="InterPro" id="IPR035674">
    <property type="entry name" value="ERdj5_TRX_C"/>
</dbReference>
<dbReference type="CDD" id="cd02961">
    <property type="entry name" value="PDI_a_family"/>
    <property type="match status" value="1"/>
</dbReference>
<dbReference type="InterPro" id="IPR052460">
    <property type="entry name" value="ER_disulfide_reductase"/>
</dbReference>
<evidence type="ECO:0000313" key="6">
    <source>
        <dbReference type="Proteomes" id="UP001519460"/>
    </source>
</evidence>
<dbReference type="SUPFAM" id="SSF52833">
    <property type="entry name" value="Thioredoxin-like"/>
    <property type="match status" value="6"/>
</dbReference>
<keyword evidence="2" id="KW-0732">Signal</keyword>
<dbReference type="SMART" id="SM00271">
    <property type="entry name" value="DnaJ"/>
    <property type="match status" value="1"/>
</dbReference>
<sequence>MKEVLWLLHLSLSALLAVVAAESDFYVLLGVERSASVKEIRKAFKKLAISAHPDKNTGDPEAHEKFLRITRAYEVLKDEELRKKYDMFGEEGLSEDKNRGRHYESWQWYQQNFGIYDEDPEIITLSRSDFEVSVEGADDVWFVNFYSPHCSHCHELAPTWREMARELEGVIRVGAVNCEDDWHLCRMQGIRSYPSLVIYKHPKREKYEGERTTGAMVRHALRSVSATYHKLRNSNFKSHVAEDTSEKPWLITFCGDDGDCLEELSCLKLAAMLEDLVHVGMIDCHRDSKLCERLDRHHGTHYYASSDHVTSKDGLEIQSLVAQEILSTVLHQLPDVSMLDLDAFRAIQAGMRQGQEGAWLVHFVDSGDIHDVELRKLPAMLSGIKVGRINCRELPSACRELHITKFPTFMIFKEDGGSEIYYGRATAHDIAIFAQDSSVTPLTNLDPSDFPDRVVLSRDPWFVDFFAPWCPPCMKLLPEFRKAAKRFGHTVKFGTVDCTVHGHLCSNYNVRSYPTTVFYNQTVPHEFNGHHTAVAMIEFIKDTLNPPVISLDEESFQRLIRDKDPDKIWAVDFFAPWCGPCRQLSPEWRLLAKMVRKNAKNVHVAQVDCQAHQSLCERERVSSYPSIRLYPQGYYGTYYMYNQWHRDAESLQSWVYDFLPSKVETLTWNTFGSRVLDSADPWIVDFFTPWCGHCQVFKPQFERVAESLEGQVTAGKVDCDQHRQLCQQAGVNAYPSVRFYPGSSGRNIRQHPYGWDIQSQNADEIISFVRRNIKKKGHDEL</sequence>
<dbReference type="InterPro" id="IPR001623">
    <property type="entry name" value="DnaJ_domain"/>
</dbReference>
<dbReference type="Gene3D" id="1.10.287.110">
    <property type="entry name" value="DnaJ domain"/>
    <property type="match status" value="1"/>
</dbReference>
<dbReference type="SUPFAM" id="SSF46565">
    <property type="entry name" value="Chaperone J-domain"/>
    <property type="match status" value="1"/>
</dbReference>
<dbReference type="Proteomes" id="UP001519460">
    <property type="component" value="Unassembled WGS sequence"/>
</dbReference>
<feature type="domain" description="Thioredoxin" evidence="4">
    <location>
        <begin position="421"/>
        <end position="545"/>
    </location>
</feature>
<dbReference type="PROSITE" id="PS51352">
    <property type="entry name" value="THIOREDOXIN_2"/>
    <property type="match status" value="3"/>
</dbReference>
<dbReference type="InterPro" id="IPR036869">
    <property type="entry name" value="J_dom_sf"/>
</dbReference>
<proteinExistence type="predicted"/>
<dbReference type="PANTHER" id="PTHR44340">
    <property type="entry name" value="DNAJ HOMOLOG SUBFAMILY C MEMBER 10"/>
    <property type="match status" value="1"/>
</dbReference>
<comment type="caution">
    <text evidence="5">The sequence shown here is derived from an EMBL/GenBank/DDBJ whole genome shotgun (WGS) entry which is preliminary data.</text>
</comment>
<reference evidence="5 6" key="1">
    <citation type="journal article" date="2023" name="Sci. Data">
        <title>Genome assembly of the Korean intertidal mud-creeper Batillaria attramentaria.</title>
        <authorList>
            <person name="Patra A.K."/>
            <person name="Ho P.T."/>
            <person name="Jun S."/>
            <person name="Lee S.J."/>
            <person name="Kim Y."/>
            <person name="Won Y.J."/>
        </authorList>
    </citation>
    <scope>NUCLEOTIDE SEQUENCE [LARGE SCALE GENOMIC DNA]</scope>
    <source>
        <strain evidence="5">Wonlab-2016</strain>
    </source>
</reference>
<dbReference type="Pfam" id="PF00226">
    <property type="entry name" value="DnaJ"/>
    <property type="match status" value="1"/>
</dbReference>
<dbReference type="PANTHER" id="PTHR44340:SF1">
    <property type="entry name" value="DNAJ HOMOLOG SUBFAMILY C MEMBER 10"/>
    <property type="match status" value="1"/>
</dbReference>
<feature type="chain" id="PRO_5044760955" description="DnaJ homolog subfamily C member 10" evidence="2">
    <location>
        <begin position="22"/>
        <end position="781"/>
    </location>
</feature>
<dbReference type="EMBL" id="JACVVK020000032">
    <property type="protein sequence ID" value="KAK7501374.1"/>
    <property type="molecule type" value="Genomic_DNA"/>
</dbReference>
<dbReference type="PROSITE" id="PS50076">
    <property type="entry name" value="DNAJ_2"/>
    <property type="match status" value="1"/>
</dbReference>
<dbReference type="Gene3D" id="3.40.30.10">
    <property type="entry name" value="Glutaredoxin"/>
    <property type="match status" value="6"/>
</dbReference>
<accession>A0ABD0LPG1</accession>
<name>A0ABD0LPG1_9CAEN</name>
<evidence type="ECO:0000259" key="3">
    <source>
        <dbReference type="PROSITE" id="PS50076"/>
    </source>
</evidence>
<feature type="domain" description="Thioredoxin" evidence="4">
    <location>
        <begin position="618"/>
        <end position="774"/>
    </location>
</feature>
<protein>
    <recommendedName>
        <fullName evidence="1">DnaJ homolog subfamily C member 10</fullName>
    </recommendedName>
</protein>
<dbReference type="FunFam" id="1.10.287.110:FF:000029">
    <property type="entry name" value="DnaJ homolog subfamily C member 10"/>
    <property type="match status" value="1"/>
</dbReference>
<dbReference type="CDD" id="cd03004">
    <property type="entry name" value="PDI_a_ERdj5_C"/>
    <property type="match status" value="1"/>
</dbReference>
<feature type="signal peptide" evidence="2">
    <location>
        <begin position="1"/>
        <end position="21"/>
    </location>
</feature>
<evidence type="ECO:0000259" key="4">
    <source>
        <dbReference type="PROSITE" id="PS51352"/>
    </source>
</evidence>
<dbReference type="AlphaFoldDB" id="A0ABD0LPG1"/>
<evidence type="ECO:0000313" key="5">
    <source>
        <dbReference type="EMBL" id="KAK7501374.1"/>
    </source>
</evidence>
<dbReference type="PRINTS" id="PR00625">
    <property type="entry name" value="JDOMAIN"/>
</dbReference>
<gene>
    <name evidence="5" type="ORF">BaRGS_00007499</name>
</gene>
<feature type="domain" description="Thioredoxin" evidence="4">
    <location>
        <begin position="104"/>
        <end position="226"/>
    </location>
</feature>
<dbReference type="InterPro" id="IPR036249">
    <property type="entry name" value="Thioredoxin-like_sf"/>
</dbReference>
<dbReference type="Pfam" id="PF00085">
    <property type="entry name" value="Thioredoxin"/>
    <property type="match status" value="4"/>
</dbReference>
<evidence type="ECO:0000256" key="2">
    <source>
        <dbReference type="SAM" id="SignalP"/>
    </source>
</evidence>
<dbReference type="CDD" id="cd06257">
    <property type="entry name" value="DnaJ"/>
    <property type="match status" value="1"/>
</dbReference>
<evidence type="ECO:0000256" key="1">
    <source>
        <dbReference type="ARBA" id="ARBA00020920"/>
    </source>
</evidence>
<dbReference type="PROSITE" id="PS00194">
    <property type="entry name" value="THIOREDOXIN_1"/>
    <property type="match status" value="2"/>
</dbReference>